<keyword evidence="5 15" id="KW-0808">Transferase</keyword>
<keyword evidence="8 15" id="KW-0479">Metal-binding</keyword>
<dbReference type="InterPro" id="IPR043502">
    <property type="entry name" value="DNA/RNA_pol_sf"/>
</dbReference>
<dbReference type="GO" id="GO:0009432">
    <property type="term" value="P:SOS response"/>
    <property type="evidence" value="ECO:0007669"/>
    <property type="project" value="TreeGrafter"/>
</dbReference>
<dbReference type="PANTHER" id="PTHR11076:SF33">
    <property type="entry name" value="DNA POLYMERASE KAPPA"/>
    <property type="match status" value="1"/>
</dbReference>
<evidence type="ECO:0000259" key="16">
    <source>
        <dbReference type="PROSITE" id="PS50173"/>
    </source>
</evidence>
<keyword evidence="12 15" id="KW-0238">DNA-binding</keyword>
<evidence type="ECO:0000256" key="5">
    <source>
        <dbReference type="ARBA" id="ARBA00022679"/>
    </source>
</evidence>
<dbReference type="GO" id="GO:0005829">
    <property type="term" value="C:cytosol"/>
    <property type="evidence" value="ECO:0007669"/>
    <property type="project" value="TreeGrafter"/>
</dbReference>
<dbReference type="GO" id="GO:0003887">
    <property type="term" value="F:DNA-directed DNA polymerase activity"/>
    <property type="evidence" value="ECO:0007669"/>
    <property type="project" value="UniProtKB-UniRule"/>
</dbReference>
<dbReference type="CDD" id="cd03586">
    <property type="entry name" value="PolY_Pol_IV_kappa"/>
    <property type="match status" value="1"/>
</dbReference>
<dbReference type="InterPro" id="IPR001126">
    <property type="entry name" value="UmuC"/>
</dbReference>
<dbReference type="InterPro" id="IPR036775">
    <property type="entry name" value="DNA_pol_Y-fam_lit_finger_sf"/>
</dbReference>
<evidence type="ECO:0000256" key="4">
    <source>
        <dbReference type="ARBA" id="ARBA00022490"/>
    </source>
</evidence>
<dbReference type="InterPro" id="IPR024728">
    <property type="entry name" value="PolY_HhH_motif"/>
</dbReference>
<dbReference type="InterPro" id="IPR022880">
    <property type="entry name" value="DNApol_IV"/>
</dbReference>
<reference evidence="17" key="1">
    <citation type="submission" date="2022-07" db="EMBL/GenBank/DDBJ databases">
        <title>Complete genome sequence of Salinispirillum sp. LH10-3-1 capable of multiple carbohydrate inversion isolated from a soda lake.</title>
        <authorList>
            <person name="Liu J."/>
            <person name="Zhai Y."/>
            <person name="Zhang H."/>
            <person name="Yang H."/>
            <person name="Qu J."/>
            <person name="Li J."/>
        </authorList>
    </citation>
    <scope>NUCLEOTIDE SEQUENCE</scope>
    <source>
        <strain evidence="17">LH 10-3-1</strain>
    </source>
</reference>
<evidence type="ECO:0000256" key="15">
    <source>
        <dbReference type="HAMAP-Rule" id="MF_01113"/>
    </source>
</evidence>
<keyword evidence="6 15" id="KW-0548">Nucleotidyltransferase</keyword>
<evidence type="ECO:0000256" key="7">
    <source>
        <dbReference type="ARBA" id="ARBA00022705"/>
    </source>
</evidence>
<accession>A0AB38YB83</accession>
<dbReference type="SUPFAM" id="SSF100879">
    <property type="entry name" value="Lesion bypass DNA polymerase (Y-family), little finger domain"/>
    <property type="match status" value="1"/>
</dbReference>
<dbReference type="RefSeq" id="WP_304993918.1">
    <property type="nucleotide sequence ID" value="NZ_CP101717.1"/>
</dbReference>
<evidence type="ECO:0000256" key="12">
    <source>
        <dbReference type="ARBA" id="ARBA00023125"/>
    </source>
</evidence>
<keyword evidence="10 15" id="KW-0460">Magnesium</keyword>
<comment type="catalytic activity">
    <reaction evidence="14 15">
        <text>DNA(n) + a 2'-deoxyribonucleoside 5'-triphosphate = DNA(n+1) + diphosphate</text>
        <dbReference type="Rhea" id="RHEA:22508"/>
        <dbReference type="Rhea" id="RHEA-COMP:17339"/>
        <dbReference type="Rhea" id="RHEA-COMP:17340"/>
        <dbReference type="ChEBI" id="CHEBI:33019"/>
        <dbReference type="ChEBI" id="CHEBI:61560"/>
        <dbReference type="ChEBI" id="CHEBI:173112"/>
        <dbReference type="EC" id="2.7.7.7"/>
    </reaction>
</comment>
<evidence type="ECO:0000256" key="11">
    <source>
        <dbReference type="ARBA" id="ARBA00022932"/>
    </source>
</evidence>
<dbReference type="NCBIfam" id="NF002677">
    <property type="entry name" value="PRK02406.1"/>
    <property type="match status" value="1"/>
</dbReference>
<comment type="similarity">
    <text evidence="2 15">Belongs to the DNA polymerase type-Y family.</text>
</comment>
<evidence type="ECO:0000313" key="17">
    <source>
        <dbReference type="EMBL" id="WLD56636.1"/>
    </source>
</evidence>
<proteinExistence type="inferred from homology"/>
<dbReference type="Pfam" id="PF11798">
    <property type="entry name" value="IMS_HHH"/>
    <property type="match status" value="1"/>
</dbReference>
<dbReference type="Gene3D" id="3.40.1170.60">
    <property type="match status" value="1"/>
</dbReference>
<dbReference type="GO" id="GO:0000287">
    <property type="term" value="F:magnesium ion binding"/>
    <property type="evidence" value="ECO:0007669"/>
    <property type="project" value="UniProtKB-UniRule"/>
</dbReference>
<comment type="function">
    <text evidence="15">Poorly processive, error-prone DNA polymerase involved in untargeted mutagenesis. Copies undamaged DNA at stalled replication forks, which arise in vivo from mismatched or misaligned primer ends. These misaligned primers can be extended by PolIV. Exhibits no 3'-5' exonuclease (proofreading) activity. May be involved in translesional synthesis, in conjunction with the beta clamp from PolIII.</text>
</comment>
<name>A0AB38YB83_9GAMM</name>
<feature type="binding site" evidence="15">
    <location>
        <position position="106"/>
    </location>
    <ligand>
        <name>Mg(2+)</name>
        <dbReference type="ChEBI" id="CHEBI:18420"/>
    </ligand>
</feature>
<evidence type="ECO:0000256" key="8">
    <source>
        <dbReference type="ARBA" id="ARBA00022723"/>
    </source>
</evidence>
<dbReference type="FunFam" id="3.40.1170.60:FF:000001">
    <property type="entry name" value="DNA polymerase IV"/>
    <property type="match status" value="1"/>
</dbReference>
<keyword evidence="9 15" id="KW-0227">DNA damage</keyword>
<dbReference type="PROSITE" id="PS50173">
    <property type="entry name" value="UMUC"/>
    <property type="match status" value="1"/>
</dbReference>
<evidence type="ECO:0000256" key="3">
    <source>
        <dbReference type="ARBA" id="ARBA00022457"/>
    </source>
</evidence>
<dbReference type="InterPro" id="IPR043128">
    <property type="entry name" value="Rev_trsase/Diguanyl_cyclase"/>
</dbReference>
<protein>
    <recommendedName>
        <fullName evidence="15">DNA polymerase IV</fullName>
        <shortName evidence="15">Pol IV</shortName>
        <ecNumber evidence="15">2.7.7.7</ecNumber>
    </recommendedName>
</protein>
<evidence type="ECO:0000256" key="14">
    <source>
        <dbReference type="ARBA" id="ARBA00049244"/>
    </source>
</evidence>
<keyword evidence="3 15" id="KW-0515">Mutator protein</keyword>
<keyword evidence="11 15" id="KW-0239">DNA-directed DNA polymerase</keyword>
<evidence type="ECO:0000256" key="13">
    <source>
        <dbReference type="ARBA" id="ARBA00023204"/>
    </source>
</evidence>
<dbReference type="InterPro" id="IPR050116">
    <property type="entry name" value="DNA_polymerase-Y"/>
</dbReference>
<keyword evidence="13 15" id="KW-0234">DNA repair</keyword>
<feature type="binding site" evidence="15">
    <location>
        <position position="12"/>
    </location>
    <ligand>
        <name>Mg(2+)</name>
        <dbReference type="ChEBI" id="CHEBI:18420"/>
    </ligand>
</feature>
<dbReference type="Gene3D" id="3.30.70.270">
    <property type="match status" value="1"/>
</dbReference>
<dbReference type="EC" id="2.7.7.7" evidence="15"/>
<dbReference type="Gene3D" id="1.10.150.20">
    <property type="entry name" value="5' to 3' exonuclease, C-terminal subdomain"/>
    <property type="match status" value="1"/>
</dbReference>
<evidence type="ECO:0000256" key="10">
    <source>
        <dbReference type="ARBA" id="ARBA00022842"/>
    </source>
</evidence>
<feature type="site" description="Substrate discrimination" evidence="15">
    <location>
        <position position="17"/>
    </location>
</feature>
<dbReference type="InterPro" id="IPR017961">
    <property type="entry name" value="DNA_pol_Y-fam_little_finger"/>
</dbReference>
<dbReference type="PANTHER" id="PTHR11076">
    <property type="entry name" value="DNA REPAIR POLYMERASE UMUC / TRANSFERASE FAMILY MEMBER"/>
    <property type="match status" value="1"/>
</dbReference>
<dbReference type="EMBL" id="CP101717">
    <property type="protein sequence ID" value="WLD56636.1"/>
    <property type="molecule type" value="Genomic_DNA"/>
</dbReference>
<comment type="cofactor">
    <cofactor evidence="15">
        <name>Mg(2+)</name>
        <dbReference type="ChEBI" id="CHEBI:18420"/>
    </cofactor>
    <text evidence="15">Binds 2 magnesium ions per subunit.</text>
</comment>
<gene>
    <name evidence="15 17" type="primary">dinB</name>
    <name evidence="17" type="ORF">NFC81_07780</name>
</gene>
<comment type="subcellular location">
    <subcellularLocation>
        <location evidence="1 15">Cytoplasm</location>
    </subcellularLocation>
</comment>
<evidence type="ECO:0000256" key="2">
    <source>
        <dbReference type="ARBA" id="ARBA00010945"/>
    </source>
</evidence>
<dbReference type="Pfam" id="PF11799">
    <property type="entry name" value="IMS_C"/>
    <property type="match status" value="1"/>
</dbReference>
<comment type="subunit">
    <text evidence="15">Monomer.</text>
</comment>
<dbReference type="AlphaFoldDB" id="A0AB38YB83"/>
<feature type="domain" description="UmuC" evidence="16">
    <location>
        <begin position="8"/>
        <end position="188"/>
    </location>
</feature>
<dbReference type="HAMAP" id="MF_01113">
    <property type="entry name" value="DNApol_IV"/>
    <property type="match status" value="1"/>
</dbReference>
<dbReference type="GO" id="GO:0006261">
    <property type="term" value="P:DNA-templated DNA replication"/>
    <property type="evidence" value="ECO:0007669"/>
    <property type="project" value="UniProtKB-UniRule"/>
</dbReference>
<keyword evidence="7 15" id="KW-0235">DNA replication</keyword>
<feature type="active site" evidence="15">
    <location>
        <position position="107"/>
    </location>
</feature>
<organism evidence="17">
    <name type="scientific">Salinispirillum sp. LH 10-3-1</name>
    <dbReference type="NCBI Taxonomy" id="2952525"/>
    <lineage>
        <taxon>Bacteria</taxon>
        <taxon>Pseudomonadati</taxon>
        <taxon>Pseudomonadota</taxon>
        <taxon>Gammaproteobacteria</taxon>
        <taxon>Oceanospirillales</taxon>
        <taxon>Saccharospirillaceae</taxon>
        <taxon>Salinispirillum</taxon>
    </lineage>
</organism>
<evidence type="ECO:0000256" key="9">
    <source>
        <dbReference type="ARBA" id="ARBA00022763"/>
    </source>
</evidence>
<dbReference type="SUPFAM" id="SSF56672">
    <property type="entry name" value="DNA/RNA polymerases"/>
    <property type="match status" value="1"/>
</dbReference>
<dbReference type="GO" id="GO:0006281">
    <property type="term" value="P:DNA repair"/>
    <property type="evidence" value="ECO:0007669"/>
    <property type="project" value="UniProtKB-UniRule"/>
</dbReference>
<evidence type="ECO:0000256" key="6">
    <source>
        <dbReference type="ARBA" id="ARBA00022695"/>
    </source>
</evidence>
<evidence type="ECO:0000256" key="1">
    <source>
        <dbReference type="ARBA" id="ARBA00004496"/>
    </source>
</evidence>
<dbReference type="GO" id="GO:0042276">
    <property type="term" value="P:error-prone translesion synthesis"/>
    <property type="evidence" value="ECO:0007669"/>
    <property type="project" value="TreeGrafter"/>
</dbReference>
<dbReference type="Pfam" id="PF00817">
    <property type="entry name" value="IMS"/>
    <property type="match status" value="1"/>
</dbReference>
<dbReference type="GO" id="GO:0003684">
    <property type="term" value="F:damaged DNA binding"/>
    <property type="evidence" value="ECO:0007669"/>
    <property type="project" value="InterPro"/>
</dbReference>
<sequence>MNGPQRKIIHVDMDCFFAAVEMRDRPELRTLPIAIAGSVHRGVVATCNYPARQFGVKSAMATAHALKLCPQLVLVPGNMEKYRQASQHIRSIMERYATAIEPLSMDEAYLDVTGSELFSGSATRIAEHLRQTIFEETGLTASAGVAPNKFLAKIASDENKPDGLYVIAPEHVSAFVRNLPLRKLPGIGKKGAERLESLGLYLCSDVQEAPLDFLVRHCGSMTEQLLKRSQGIDNRPVQTSRERKSVGVERTLMEDLSSQESCLAKAMELWPRLQDRLVNAGAERYVRSISVKLKFNDFLLTTAEKRCQDISADDIRELVAQGWQRGHGKPVRLVGLQAGLLNQSSRQLELPFDG</sequence>
<dbReference type="Gene3D" id="3.30.1490.100">
    <property type="entry name" value="DNA polymerase, Y-family, little finger domain"/>
    <property type="match status" value="1"/>
</dbReference>
<keyword evidence="4 15" id="KW-0963">Cytoplasm</keyword>